<organism evidence="1 2">
    <name type="scientific">Flavobacterium fryxellicola</name>
    <dbReference type="NCBI Taxonomy" id="249352"/>
    <lineage>
        <taxon>Bacteria</taxon>
        <taxon>Pseudomonadati</taxon>
        <taxon>Bacteroidota</taxon>
        <taxon>Flavobacteriia</taxon>
        <taxon>Flavobacteriales</taxon>
        <taxon>Flavobacteriaceae</taxon>
        <taxon>Flavobacterium</taxon>
    </lineage>
</organism>
<name>A0A167TYQ5_9FLAO</name>
<proteinExistence type="predicted"/>
<evidence type="ECO:0000313" key="2">
    <source>
        <dbReference type="Proteomes" id="UP000077164"/>
    </source>
</evidence>
<dbReference type="EMBL" id="LVJE01000048">
    <property type="protein sequence ID" value="OAB25087.1"/>
    <property type="molecule type" value="Genomic_DNA"/>
</dbReference>
<dbReference type="AlphaFoldDB" id="A0A167TYQ5"/>
<reference evidence="1 2" key="1">
    <citation type="submission" date="2016-03" db="EMBL/GenBank/DDBJ databases">
        <title>Draft genome sequence of Flavobacterium fryxellicola DSM 16209.</title>
        <authorList>
            <person name="Shin S.-K."/>
            <person name="Yi H."/>
        </authorList>
    </citation>
    <scope>NUCLEOTIDE SEQUENCE [LARGE SCALE GENOMIC DNA]</scope>
    <source>
        <strain evidence="1 2">DSM 16209</strain>
    </source>
</reference>
<evidence type="ECO:0000313" key="1">
    <source>
        <dbReference type="EMBL" id="OAB25087.1"/>
    </source>
</evidence>
<protein>
    <submittedName>
        <fullName evidence="1">Uncharacterized protein</fullName>
    </submittedName>
</protein>
<accession>A0A167TYQ5</accession>
<sequence>MLYLVPLYEGFQQHPLFSSFKKIKTKWIIRPAFIAGHTPIIICQKQKNLVITDEIFIFKTEMLSD</sequence>
<dbReference type="Proteomes" id="UP000077164">
    <property type="component" value="Unassembled WGS sequence"/>
</dbReference>
<gene>
    <name evidence="1" type="ORF">FBFR_15495</name>
</gene>
<keyword evidence="2" id="KW-1185">Reference proteome</keyword>
<comment type="caution">
    <text evidence="1">The sequence shown here is derived from an EMBL/GenBank/DDBJ whole genome shotgun (WGS) entry which is preliminary data.</text>
</comment>